<comment type="caution">
    <text evidence="3">The sequence shown here is derived from an EMBL/GenBank/DDBJ whole genome shotgun (WGS) entry which is preliminary data.</text>
</comment>
<name>A0A365Y3F0_9BACT</name>
<dbReference type="Pfam" id="PF13568">
    <property type="entry name" value="OMP_b-brl_2"/>
    <property type="match status" value="1"/>
</dbReference>
<dbReference type="Gene3D" id="2.40.160.20">
    <property type="match status" value="1"/>
</dbReference>
<feature type="signal peptide" evidence="1">
    <location>
        <begin position="1"/>
        <end position="20"/>
    </location>
</feature>
<feature type="chain" id="PRO_5016753216" evidence="1">
    <location>
        <begin position="21"/>
        <end position="247"/>
    </location>
</feature>
<evidence type="ECO:0000259" key="2">
    <source>
        <dbReference type="Pfam" id="PF13568"/>
    </source>
</evidence>
<gene>
    <name evidence="3" type="ORF">DF182_10795</name>
</gene>
<dbReference type="EMBL" id="QFFJ01000001">
    <property type="protein sequence ID" value="RBL93030.1"/>
    <property type="molecule type" value="Genomic_DNA"/>
</dbReference>
<evidence type="ECO:0000313" key="4">
    <source>
        <dbReference type="Proteomes" id="UP000253410"/>
    </source>
</evidence>
<dbReference type="InterPro" id="IPR011250">
    <property type="entry name" value="OMP/PagP_B-barrel"/>
</dbReference>
<feature type="domain" description="Outer membrane protein beta-barrel" evidence="2">
    <location>
        <begin position="20"/>
        <end position="211"/>
    </location>
</feature>
<keyword evidence="4" id="KW-1185">Reference proteome</keyword>
<reference evidence="3 4" key="1">
    <citation type="submission" date="2018-05" db="EMBL/GenBank/DDBJ databases">
        <title>Chitinophaga sp. K3CV102501T nov., isolated from isolated from a monsoon evergreen broad-leaved forest soil.</title>
        <authorList>
            <person name="Lv Y."/>
        </authorList>
    </citation>
    <scope>NUCLEOTIDE SEQUENCE [LARGE SCALE GENOMIC DNA]</scope>
    <source>
        <strain evidence="3 4">GDMCC 1.1325</strain>
    </source>
</reference>
<protein>
    <submittedName>
        <fullName evidence="3">PorT family protein</fullName>
    </submittedName>
</protein>
<organism evidence="3 4">
    <name type="scientific">Chitinophaga flava</name>
    <dbReference type="NCBI Taxonomy" id="2259036"/>
    <lineage>
        <taxon>Bacteria</taxon>
        <taxon>Pseudomonadati</taxon>
        <taxon>Bacteroidota</taxon>
        <taxon>Chitinophagia</taxon>
        <taxon>Chitinophagales</taxon>
        <taxon>Chitinophagaceae</taxon>
        <taxon>Chitinophaga</taxon>
    </lineage>
</organism>
<proteinExistence type="predicted"/>
<sequence>MQKNVLLFAPMLFFFQSALAQFEVGVTGGYVNNYLHTSAGYRAFTQYHQRSGFMAGLVLQYHFNNWLALQAEPSYIQKNYEQRRDHFFDGIYQINSNGYLQLPLMAHFSFGGEKLSGFVNTGGYAARWMTARVKGVMANVFDNAPDLPPNQQASGSFQYNLLYQYDQKYAFDSRRDRRMEFGLVAGGGVEYLLQECLRLFVEARYYYGLSDQQKNYMIDQVPRYNDTYVIQAGCLLNLGCLFGGYAE</sequence>
<dbReference type="InterPro" id="IPR025665">
    <property type="entry name" value="Beta-barrel_OMP_2"/>
</dbReference>
<dbReference type="SUPFAM" id="SSF56925">
    <property type="entry name" value="OMPA-like"/>
    <property type="match status" value="1"/>
</dbReference>
<evidence type="ECO:0000313" key="3">
    <source>
        <dbReference type="EMBL" id="RBL93030.1"/>
    </source>
</evidence>
<evidence type="ECO:0000256" key="1">
    <source>
        <dbReference type="SAM" id="SignalP"/>
    </source>
</evidence>
<keyword evidence="1" id="KW-0732">Signal</keyword>
<dbReference type="Proteomes" id="UP000253410">
    <property type="component" value="Unassembled WGS sequence"/>
</dbReference>
<accession>A0A365Y3F0</accession>
<dbReference type="OrthoDB" id="1007524at2"/>
<dbReference type="RefSeq" id="WP_113615625.1">
    <property type="nucleotide sequence ID" value="NZ_QFFJ01000001.1"/>
</dbReference>
<dbReference type="AlphaFoldDB" id="A0A365Y3F0"/>